<feature type="binding site" evidence="7">
    <location>
        <position position="252"/>
    </location>
    <ligand>
        <name>carbamoyl phosphate</name>
        <dbReference type="ChEBI" id="CHEBI:58228"/>
    </ligand>
</feature>
<dbReference type="PANTHER" id="PTHR45753">
    <property type="entry name" value="ORNITHINE CARBAMOYLTRANSFERASE, MITOCHONDRIAL"/>
    <property type="match status" value="1"/>
</dbReference>
<keyword evidence="11" id="KW-1185">Reference proteome</keyword>
<dbReference type="OrthoDB" id="9774690at2"/>
<feature type="binding site" evidence="7">
    <location>
        <position position="160"/>
    </location>
    <ligand>
        <name>L-aspartate</name>
        <dbReference type="ChEBI" id="CHEBI:29991"/>
    </ligand>
</feature>
<accession>A0A4R2P4V7</accession>
<dbReference type="GO" id="GO:0006520">
    <property type="term" value="P:amino acid metabolic process"/>
    <property type="evidence" value="ECO:0007669"/>
    <property type="project" value="InterPro"/>
</dbReference>
<feature type="domain" description="Aspartate/ornithine carbamoyltransferase Asp/Orn-binding" evidence="8">
    <location>
        <begin position="146"/>
        <end position="288"/>
    </location>
</feature>
<dbReference type="InterPro" id="IPR036901">
    <property type="entry name" value="Asp/Orn_carbamoylTrfase_sf"/>
</dbReference>
<dbReference type="UniPathway" id="UPA00070">
    <property type="reaction ID" value="UER00116"/>
</dbReference>
<dbReference type="GO" id="GO:0004070">
    <property type="term" value="F:aspartate carbamoyltransferase activity"/>
    <property type="evidence" value="ECO:0007669"/>
    <property type="project" value="UniProtKB-UniRule"/>
</dbReference>
<dbReference type="PRINTS" id="PR00101">
    <property type="entry name" value="ATCASE"/>
</dbReference>
<protein>
    <recommendedName>
        <fullName evidence="7">Aspartate carbamoyltransferase</fullName>
        <ecNumber evidence="7">2.1.3.2</ecNumber>
    </recommendedName>
    <alternativeName>
        <fullName evidence="7">Aspartate transcarbamylase</fullName>
        <shortName evidence="7">ATCase</shortName>
    </alternativeName>
</protein>
<dbReference type="SUPFAM" id="SSF53671">
    <property type="entry name" value="Aspartate/ornithine carbamoyltransferase"/>
    <property type="match status" value="1"/>
</dbReference>
<feature type="binding site" evidence="7">
    <location>
        <position position="49"/>
    </location>
    <ligand>
        <name>carbamoyl phosphate</name>
        <dbReference type="ChEBI" id="CHEBI:58228"/>
    </ligand>
</feature>
<feature type="binding site" evidence="7">
    <location>
        <position position="251"/>
    </location>
    <ligand>
        <name>carbamoyl phosphate</name>
        <dbReference type="ChEBI" id="CHEBI:58228"/>
    </ligand>
</feature>
<evidence type="ECO:0000256" key="1">
    <source>
        <dbReference type="ARBA" id="ARBA00004852"/>
    </source>
</evidence>
<dbReference type="RefSeq" id="WP_132746008.1">
    <property type="nucleotide sequence ID" value="NZ_SLXK01000012.1"/>
</dbReference>
<evidence type="ECO:0000256" key="6">
    <source>
        <dbReference type="ARBA" id="ARBA00048859"/>
    </source>
</evidence>
<feature type="binding site" evidence="7">
    <location>
        <position position="210"/>
    </location>
    <ligand>
        <name>L-aspartate</name>
        <dbReference type="ChEBI" id="CHEBI:29991"/>
    </ligand>
</feature>
<dbReference type="Gene3D" id="3.40.50.1370">
    <property type="entry name" value="Aspartate/ornithine carbamoyltransferase"/>
    <property type="match status" value="2"/>
</dbReference>
<feature type="binding site" evidence="7">
    <location>
        <position position="130"/>
    </location>
    <ligand>
        <name>carbamoyl phosphate</name>
        <dbReference type="ChEBI" id="CHEBI:58228"/>
    </ligand>
</feature>
<feature type="binding site" evidence="7">
    <location>
        <position position="99"/>
    </location>
    <ligand>
        <name>carbamoyl phosphate</name>
        <dbReference type="ChEBI" id="CHEBI:58228"/>
    </ligand>
</feature>
<keyword evidence="4 7" id="KW-0665">Pyrimidine biosynthesis</keyword>
<dbReference type="AlphaFoldDB" id="A0A4R2P4V7"/>
<reference evidence="10 11" key="1">
    <citation type="submission" date="2019-03" db="EMBL/GenBank/DDBJ databases">
        <title>Genomic Encyclopedia of Type Strains, Phase IV (KMG-IV): sequencing the most valuable type-strain genomes for metagenomic binning, comparative biology and taxonomic classification.</title>
        <authorList>
            <person name="Goeker M."/>
        </authorList>
    </citation>
    <scope>NUCLEOTIDE SEQUENCE [LARGE SCALE GENOMIC DNA]</scope>
    <source>
        <strain evidence="10 11">DSM 19377</strain>
    </source>
</reference>
<evidence type="ECO:0000259" key="8">
    <source>
        <dbReference type="Pfam" id="PF00185"/>
    </source>
</evidence>
<evidence type="ECO:0000313" key="10">
    <source>
        <dbReference type="EMBL" id="TCP29114.1"/>
    </source>
</evidence>
<feature type="binding site" evidence="7">
    <location>
        <position position="50"/>
    </location>
    <ligand>
        <name>carbamoyl phosphate</name>
        <dbReference type="ChEBI" id="CHEBI:58228"/>
    </ligand>
</feature>
<dbReference type="InterPro" id="IPR006131">
    <property type="entry name" value="Asp_carbamoyltransf_Asp/Orn-bd"/>
</dbReference>
<evidence type="ECO:0000256" key="2">
    <source>
        <dbReference type="ARBA" id="ARBA00008896"/>
    </source>
</evidence>
<dbReference type="GO" id="GO:0005829">
    <property type="term" value="C:cytosol"/>
    <property type="evidence" value="ECO:0007669"/>
    <property type="project" value="TreeGrafter"/>
</dbReference>
<comment type="caution">
    <text evidence="10">The sequence shown here is derived from an EMBL/GenBank/DDBJ whole genome shotgun (WGS) entry which is preliminary data.</text>
</comment>
<evidence type="ECO:0000256" key="7">
    <source>
        <dbReference type="HAMAP-Rule" id="MF_00001"/>
    </source>
</evidence>
<evidence type="ECO:0000313" key="11">
    <source>
        <dbReference type="Proteomes" id="UP000295416"/>
    </source>
</evidence>
<proteinExistence type="inferred from homology"/>
<dbReference type="GO" id="GO:0044205">
    <property type="term" value="P:'de novo' UMP biosynthetic process"/>
    <property type="evidence" value="ECO:0007669"/>
    <property type="project" value="UniProtKB-UniRule"/>
</dbReference>
<dbReference type="PRINTS" id="PR00100">
    <property type="entry name" value="AOTCASE"/>
</dbReference>
<feature type="binding site" evidence="7">
    <location>
        <position position="127"/>
    </location>
    <ligand>
        <name>carbamoyl phosphate</name>
        <dbReference type="ChEBI" id="CHEBI:58228"/>
    </ligand>
</feature>
<evidence type="ECO:0000259" key="9">
    <source>
        <dbReference type="Pfam" id="PF02729"/>
    </source>
</evidence>
<dbReference type="NCBIfam" id="TIGR00670">
    <property type="entry name" value="asp_carb_tr"/>
    <property type="match status" value="1"/>
</dbReference>
<evidence type="ECO:0000256" key="4">
    <source>
        <dbReference type="ARBA" id="ARBA00022975"/>
    </source>
</evidence>
<keyword evidence="3 7" id="KW-0808">Transferase</keyword>
<comment type="subunit">
    <text evidence="7">Heterododecamer (2C3:3R2) of six catalytic PyrB chains organized as two trimers (C3), and six regulatory PyrI chains organized as three dimers (R2).</text>
</comment>
<evidence type="ECO:0000256" key="5">
    <source>
        <dbReference type="ARBA" id="ARBA00043884"/>
    </source>
</evidence>
<sequence>MRHFLTLTDLPLDDLFSIIGRAEAIAKDKLYRETQPVIVANMFFEPSTRTRFSFEAAEKRLGYHVLNFSADTSSTRKGESLYDTIRTLEEVGTQAAIIRHPQDAYFEDLKNRVSLALINAGDGCNHHPTQALLDLVTIQQEFILFQGLTVAIIGDLRHSRVARSNAEILTRLGAKVLLSGPQAWRNDNLPGEFRPIDDAISEADVVMMLRIQHERHDETLPLSKEDYHRQFGLTLERAERMKPESIIMHPAPFNRDVEIADELVECSRSRIFKQINNGVAARMAVLEWAIEKNKGAINYGDIIEKR</sequence>
<dbReference type="Pfam" id="PF02729">
    <property type="entry name" value="OTCace_N"/>
    <property type="match status" value="1"/>
</dbReference>
<dbReference type="PANTHER" id="PTHR45753:SF6">
    <property type="entry name" value="ASPARTATE CARBAMOYLTRANSFERASE"/>
    <property type="match status" value="1"/>
</dbReference>
<comment type="catalytic activity">
    <reaction evidence="6 7">
        <text>carbamoyl phosphate + L-aspartate = N-carbamoyl-L-aspartate + phosphate + H(+)</text>
        <dbReference type="Rhea" id="RHEA:20013"/>
        <dbReference type="ChEBI" id="CHEBI:15378"/>
        <dbReference type="ChEBI" id="CHEBI:29991"/>
        <dbReference type="ChEBI" id="CHEBI:32814"/>
        <dbReference type="ChEBI" id="CHEBI:43474"/>
        <dbReference type="ChEBI" id="CHEBI:58228"/>
        <dbReference type="EC" id="2.1.3.2"/>
    </reaction>
</comment>
<dbReference type="EC" id="2.1.3.2" evidence="7"/>
<organism evidence="10 11">
    <name type="scientific">Scopulibacillus darangshiensis</name>
    <dbReference type="NCBI Taxonomy" id="442528"/>
    <lineage>
        <taxon>Bacteria</taxon>
        <taxon>Bacillati</taxon>
        <taxon>Bacillota</taxon>
        <taxon>Bacilli</taxon>
        <taxon>Bacillales</taxon>
        <taxon>Sporolactobacillaceae</taxon>
        <taxon>Scopulibacillus</taxon>
    </lineage>
</organism>
<dbReference type="FunFam" id="3.40.50.1370:FF:000011">
    <property type="entry name" value="Aspartate carbamoyltransferase"/>
    <property type="match status" value="1"/>
</dbReference>
<dbReference type="NCBIfam" id="NF002032">
    <property type="entry name" value="PRK00856.1"/>
    <property type="match status" value="1"/>
</dbReference>
<comment type="function">
    <text evidence="5 7">Catalyzes the condensation of carbamoyl phosphate and aspartate to form carbamoyl aspartate and inorganic phosphate, the committed step in the de novo pyrimidine nucleotide biosynthesis pathway.</text>
</comment>
<feature type="domain" description="Aspartate/ornithine carbamoyltransferase carbamoyl-P binding" evidence="9">
    <location>
        <begin position="2"/>
        <end position="140"/>
    </location>
</feature>
<dbReference type="PROSITE" id="PS00097">
    <property type="entry name" value="CARBAMOYLTRANSFERASE"/>
    <property type="match status" value="1"/>
</dbReference>
<dbReference type="GO" id="GO:0006207">
    <property type="term" value="P:'de novo' pyrimidine nucleobase biosynthetic process"/>
    <property type="evidence" value="ECO:0007669"/>
    <property type="project" value="InterPro"/>
</dbReference>
<gene>
    <name evidence="7" type="primary">pyrB</name>
    <name evidence="10" type="ORF">EV207_11239</name>
</gene>
<comment type="pathway">
    <text evidence="1 7">Pyrimidine metabolism; UMP biosynthesis via de novo pathway; (S)-dihydroorotate from bicarbonate: step 2/3.</text>
</comment>
<dbReference type="HAMAP" id="MF_00001">
    <property type="entry name" value="Asp_carb_tr"/>
    <property type="match status" value="1"/>
</dbReference>
<dbReference type="Proteomes" id="UP000295416">
    <property type="component" value="Unassembled WGS sequence"/>
</dbReference>
<name>A0A4R2P4V7_9BACL</name>
<evidence type="ECO:0000256" key="3">
    <source>
        <dbReference type="ARBA" id="ARBA00022679"/>
    </source>
</evidence>
<feature type="binding site" evidence="7">
    <location>
        <position position="77"/>
    </location>
    <ligand>
        <name>L-aspartate</name>
        <dbReference type="ChEBI" id="CHEBI:29991"/>
    </ligand>
</feature>
<dbReference type="InterPro" id="IPR006130">
    <property type="entry name" value="Asp/Orn_carbamoylTrfase"/>
</dbReference>
<dbReference type="Pfam" id="PF00185">
    <property type="entry name" value="OTCace"/>
    <property type="match status" value="1"/>
</dbReference>
<comment type="similarity">
    <text evidence="2 7">Belongs to the aspartate/ornithine carbamoyltransferase superfamily. ATCase family.</text>
</comment>
<dbReference type="InterPro" id="IPR002082">
    <property type="entry name" value="Asp_carbamoyltransf"/>
</dbReference>
<dbReference type="InterPro" id="IPR006132">
    <property type="entry name" value="Asp/Orn_carbamoyltranf_P-bd"/>
</dbReference>
<dbReference type="GO" id="GO:0016597">
    <property type="term" value="F:amino acid binding"/>
    <property type="evidence" value="ECO:0007669"/>
    <property type="project" value="InterPro"/>
</dbReference>
<dbReference type="EMBL" id="SLXK01000012">
    <property type="protein sequence ID" value="TCP29114.1"/>
    <property type="molecule type" value="Genomic_DNA"/>
</dbReference>